<dbReference type="Proteomes" id="UP001597541">
    <property type="component" value="Unassembled WGS sequence"/>
</dbReference>
<evidence type="ECO:0000256" key="8">
    <source>
        <dbReference type="RuleBase" id="RU363041"/>
    </source>
</evidence>
<feature type="transmembrane region" description="Helical" evidence="8">
    <location>
        <begin position="205"/>
        <end position="223"/>
    </location>
</feature>
<feature type="transmembrane region" description="Helical" evidence="8">
    <location>
        <begin position="99"/>
        <end position="117"/>
    </location>
</feature>
<organism evidence="9 10">
    <name type="scientific">Paenibacillus gansuensis</name>
    <dbReference type="NCBI Taxonomy" id="306542"/>
    <lineage>
        <taxon>Bacteria</taxon>
        <taxon>Bacillati</taxon>
        <taxon>Bacillota</taxon>
        <taxon>Bacilli</taxon>
        <taxon>Bacillales</taxon>
        <taxon>Paenibacillaceae</taxon>
        <taxon>Paenibacillus</taxon>
    </lineage>
</organism>
<feature type="transmembrane region" description="Helical" evidence="8">
    <location>
        <begin position="73"/>
        <end position="93"/>
    </location>
</feature>
<evidence type="ECO:0000256" key="1">
    <source>
        <dbReference type="ARBA" id="ARBA00004651"/>
    </source>
</evidence>
<comment type="similarity">
    <text evidence="2 8">Belongs to the 4-toluene sulfonate uptake permease (TSUP) (TC 2.A.102) family.</text>
</comment>
<keyword evidence="4 8" id="KW-1003">Cell membrane</keyword>
<keyword evidence="5 8" id="KW-0812">Transmembrane</keyword>
<evidence type="ECO:0000313" key="9">
    <source>
        <dbReference type="EMBL" id="MFD2614296.1"/>
    </source>
</evidence>
<dbReference type="InterPro" id="IPR052017">
    <property type="entry name" value="TSUP"/>
</dbReference>
<evidence type="ECO:0000256" key="3">
    <source>
        <dbReference type="ARBA" id="ARBA00022448"/>
    </source>
</evidence>
<dbReference type="EMBL" id="JBHUME010000011">
    <property type="protein sequence ID" value="MFD2614296.1"/>
    <property type="molecule type" value="Genomic_DNA"/>
</dbReference>
<dbReference type="RefSeq" id="WP_377605002.1">
    <property type="nucleotide sequence ID" value="NZ_JBHUME010000011.1"/>
</dbReference>
<comment type="caution">
    <text evidence="9">The sequence shown here is derived from an EMBL/GenBank/DDBJ whole genome shotgun (WGS) entry which is preliminary data.</text>
</comment>
<comment type="subcellular location">
    <subcellularLocation>
        <location evidence="1 8">Cell membrane</location>
        <topology evidence="1 8">Multi-pass membrane protein</topology>
    </subcellularLocation>
</comment>
<evidence type="ECO:0000256" key="4">
    <source>
        <dbReference type="ARBA" id="ARBA00022475"/>
    </source>
</evidence>
<keyword evidence="3" id="KW-0813">Transport</keyword>
<keyword evidence="6 8" id="KW-1133">Transmembrane helix</keyword>
<keyword evidence="7 8" id="KW-0472">Membrane</keyword>
<dbReference type="PANTHER" id="PTHR30269">
    <property type="entry name" value="TRANSMEMBRANE PROTEIN YFCA"/>
    <property type="match status" value="1"/>
</dbReference>
<name>A0ABW5PHK9_9BACL</name>
<evidence type="ECO:0000256" key="7">
    <source>
        <dbReference type="ARBA" id="ARBA00023136"/>
    </source>
</evidence>
<evidence type="ECO:0000256" key="6">
    <source>
        <dbReference type="ARBA" id="ARBA00022989"/>
    </source>
</evidence>
<dbReference type="InterPro" id="IPR002781">
    <property type="entry name" value="TM_pro_TauE-like"/>
</dbReference>
<keyword evidence="10" id="KW-1185">Reference proteome</keyword>
<evidence type="ECO:0000256" key="2">
    <source>
        <dbReference type="ARBA" id="ARBA00009142"/>
    </source>
</evidence>
<feature type="transmembrane region" description="Helical" evidence="8">
    <location>
        <begin position="154"/>
        <end position="173"/>
    </location>
</feature>
<proteinExistence type="inferred from homology"/>
<evidence type="ECO:0000256" key="5">
    <source>
        <dbReference type="ARBA" id="ARBA00022692"/>
    </source>
</evidence>
<protein>
    <recommendedName>
        <fullName evidence="8">Probable membrane transporter protein</fullName>
    </recommendedName>
</protein>
<dbReference type="PANTHER" id="PTHR30269:SF0">
    <property type="entry name" value="MEMBRANE TRANSPORTER PROTEIN YFCA-RELATED"/>
    <property type="match status" value="1"/>
</dbReference>
<feature type="transmembrane region" description="Helical" evidence="8">
    <location>
        <begin position="129"/>
        <end position="148"/>
    </location>
</feature>
<dbReference type="Pfam" id="PF01925">
    <property type="entry name" value="TauE"/>
    <property type="match status" value="1"/>
</dbReference>
<gene>
    <name evidence="9" type="ORF">ACFSUF_17945</name>
</gene>
<evidence type="ECO:0000313" key="10">
    <source>
        <dbReference type="Proteomes" id="UP001597541"/>
    </source>
</evidence>
<sequence>MEWDLLLFLMAAGFLAAFIDSVVGGGGLVSLPALMLAGLPPTVALGTNKLASSMSSLTSSLSFFYSGKINVKLVRWLFPLSLIGSAAGSYLVTLLPSEFLRPLVVGLLIVITVYTLFRKKKADEAKEVYITKRVLILTAAFALALGFYDGFFGPGTGAFLIFGFVLAGFDFVKAAGNAKVLNFGSNVASFATFAFLGHINYAYGIPMGFAMIVGALAGSQLAIRKGSAYVKPLFLTVTVLMIGKQLYDLMA</sequence>
<accession>A0ABW5PHK9</accession>
<reference evidence="10" key="1">
    <citation type="journal article" date="2019" name="Int. J. Syst. Evol. Microbiol.">
        <title>The Global Catalogue of Microorganisms (GCM) 10K type strain sequencing project: providing services to taxonomists for standard genome sequencing and annotation.</title>
        <authorList>
            <consortium name="The Broad Institute Genomics Platform"/>
            <consortium name="The Broad Institute Genome Sequencing Center for Infectious Disease"/>
            <person name="Wu L."/>
            <person name="Ma J."/>
        </authorList>
    </citation>
    <scope>NUCLEOTIDE SEQUENCE [LARGE SCALE GENOMIC DNA]</scope>
    <source>
        <strain evidence="10">KCTC 3950</strain>
    </source>
</reference>